<gene>
    <name evidence="2" type="ORF">K8U72_00765</name>
</gene>
<dbReference type="AlphaFoldDB" id="A0A921GDF5"/>
<protein>
    <submittedName>
        <fullName evidence="2">3-dehydroquinate synthase</fullName>
    </submittedName>
</protein>
<organism evidence="2 3">
    <name type="scientific">Thermophilibacter provencensis</name>
    <dbReference type="NCBI Taxonomy" id="1852386"/>
    <lineage>
        <taxon>Bacteria</taxon>
        <taxon>Bacillati</taxon>
        <taxon>Actinomycetota</taxon>
        <taxon>Coriobacteriia</taxon>
        <taxon>Coriobacteriales</taxon>
        <taxon>Atopobiaceae</taxon>
        <taxon>Thermophilibacter</taxon>
    </lineage>
</organism>
<accession>A0A921GDF5</accession>
<reference evidence="2" key="2">
    <citation type="submission" date="2021-09" db="EMBL/GenBank/DDBJ databases">
        <authorList>
            <person name="Gilroy R."/>
        </authorList>
    </citation>
    <scope>NUCLEOTIDE SEQUENCE</scope>
    <source>
        <strain evidence="2">CHK124-7917</strain>
    </source>
</reference>
<evidence type="ECO:0000313" key="3">
    <source>
        <dbReference type="Proteomes" id="UP000697330"/>
    </source>
</evidence>
<reference evidence="2" key="1">
    <citation type="journal article" date="2021" name="PeerJ">
        <title>Extensive microbial diversity within the chicken gut microbiome revealed by metagenomics and culture.</title>
        <authorList>
            <person name="Gilroy R."/>
            <person name="Ravi A."/>
            <person name="Getino M."/>
            <person name="Pursley I."/>
            <person name="Horton D.L."/>
            <person name="Alikhan N.F."/>
            <person name="Baker D."/>
            <person name="Gharbi K."/>
            <person name="Hall N."/>
            <person name="Watson M."/>
            <person name="Adriaenssens E.M."/>
            <person name="Foster-Nyarko E."/>
            <person name="Jarju S."/>
            <person name="Secka A."/>
            <person name="Antonio M."/>
            <person name="Oren A."/>
            <person name="Chaudhuri R.R."/>
            <person name="La Ragione R."/>
            <person name="Hildebrand F."/>
            <person name="Pallen M.J."/>
        </authorList>
    </citation>
    <scope>NUCLEOTIDE SEQUENCE</scope>
    <source>
        <strain evidence="2">CHK124-7917</strain>
    </source>
</reference>
<name>A0A921GDF5_9ACTN</name>
<dbReference type="Proteomes" id="UP000697330">
    <property type="component" value="Unassembled WGS sequence"/>
</dbReference>
<proteinExistence type="predicted"/>
<feature type="region of interest" description="Disordered" evidence="1">
    <location>
        <begin position="1"/>
        <end position="33"/>
    </location>
</feature>
<sequence length="391" mass="41445">MSEHEATPAQAPGAETASAPEAAEAAAPEVRRQRQWVTLRGGSMDVRGGLGISSSIAHDLRSVVGKPHSCALVSEPGVPEALLEGLHRDLSDEGFSVRRLEMPGGACDLARVQALDGLLAEERITSDDLVVAVGGYETLSVASFACSSWCGGTSLAEVPLDAASAIVAGATPRALDLPGLPRMVTQDGSARFSIVDIGLFDLDPAGEPARLSFALMAQTATCDSNKAFERLWDATDDLVAGDVAATLTQLLDTVKSRGRVVSSTAVSTRQSIAYAMDLARPLRALLGPEVPDSTLIADGMRFAARLSAAQDQLSIDDMFTQDELLERLGLGTVEAPVDPDALLAAMREERYRRTNRFMLALPRSLGRVRLSMVPDDLLAEHVAAWCDSRPV</sequence>
<dbReference type="EMBL" id="DYWQ01000011">
    <property type="protein sequence ID" value="HJF44307.1"/>
    <property type="molecule type" value="Genomic_DNA"/>
</dbReference>
<evidence type="ECO:0000256" key="1">
    <source>
        <dbReference type="SAM" id="MobiDB-lite"/>
    </source>
</evidence>
<comment type="caution">
    <text evidence="2">The sequence shown here is derived from an EMBL/GenBank/DDBJ whole genome shotgun (WGS) entry which is preliminary data.</text>
</comment>
<dbReference type="Gene3D" id="1.20.1090.10">
    <property type="entry name" value="Dehydroquinate synthase-like - alpha domain"/>
    <property type="match status" value="1"/>
</dbReference>
<dbReference type="Gene3D" id="3.40.50.1970">
    <property type="match status" value="1"/>
</dbReference>
<feature type="compositionally biased region" description="Low complexity" evidence="1">
    <location>
        <begin position="11"/>
        <end position="28"/>
    </location>
</feature>
<evidence type="ECO:0000313" key="2">
    <source>
        <dbReference type="EMBL" id="HJF44307.1"/>
    </source>
</evidence>
<dbReference type="RefSeq" id="WP_273447417.1">
    <property type="nucleotide sequence ID" value="NZ_CALUGK010000011.1"/>
</dbReference>
<dbReference type="SUPFAM" id="SSF56796">
    <property type="entry name" value="Dehydroquinate synthase-like"/>
    <property type="match status" value="1"/>
</dbReference>